<dbReference type="EMBL" id="PYGD01000004">
    <property type="protein sequence ID" value="PSK92160.1"/>
    <property type="molecule type" value="Genomic_DNA"/>
</dbReference>
<comment type="caution">
    <text evidence="15">The sequence shown here is derived from an EMBL/GenBank/DDBJ whole genome shotgun (WGS) entry which is preliminary data.</text>
</comment>
<keyword evidence="5" id="KW-0963">Cytoplasm</keyword>
<dbReference type="Gene3D" id="2.30.30.90">
    <property type="match status" value="1"/>
</dbReference>
<keyword evidence="16" id="KW-1185">Reference proteome</keyword>
<dbReference type="GO" id="GO:0046914">
    <property type="term" value="F:transition metal ion binding"/>
    <property type="evidence" value="ECO:0007669"/>
    <property type="project" value="InterPro"/>
</dbReference>
<evidence type="ECO:0000259" key="14">
    <source>
        <dbReference type="PROSITE" id="PS50944"/>
    </source>
</evidence>
<keyword evidence="6" id="KW-0678">Repressor</keyword>
<evidence type="ECO:0000256" key="4">
    <source>
        <dbReference type="ARBA" id="ARBA00022386"/>
    </source>
</evidence>
<evidence type="ECO:0000313" key="15">
    <source>
        <dbReference type="EMBL" id="PSK92160.1"/>
    </source>
</evidence>
<dbReference type="Pfam" id="PF01325">
    <property type="entry name" value="Fe_dep_repress"/>
    <property type="match status" value="1"/>
</dbReference>
<dbReference type="Gene3D" id="1.10.10.10">
    <property type="entry name" value="Winged helix-like DNA-binding domain superfamily/Winged helix DNA-binding domain"/>
    <property type="match status" value="1"/>
</dbReference>
<dbReference type="InterPro" id="IPR036421">
    <property type="entry name" value="Fe_dep_repressor_sf"/>
</dbReference>
<evidence type="ECO:0000256" key="11">
    <source>
        <dbReference type="ARBA" id="ARBA00023211"/>
    </source>
</evidence>
<dbReference type="OrthoDB" id="9791355at2"/>
<evidence type="ECO:0000256" key="13">
    <source>
        <dbReference type="ARBA" id="ARBA00032593"/>
    </source>
</evidence>
<keyword evidence="9" id="KW-0010">Activator</keyword>
<keyword evidence="7" id="KW-0805">Transcription regulation</keyword>
<dbReference type="InterPro" id="IPR038157">
    <property type="entry name" value="FeoA_core_dom"/>
</dbReference>
<evidence type="ECO:0000256" key="3">
    <source>
        <dbReference type="ARBA" id="ARBA00011738"/>
    </source>
</evidence>
<dbReference type="InterPro" id="IPR036390">
    <property type="entry name" value="WH_DNA-bd_sf"/>
</dbReference>
<dbReference type="InterPro" id="IPR022687">
    <property type="entry name" value="HTH_DTXR"/>
</dbReference>
<organism evidence="15 16">
    <name type="scientific">Taibaiella chishuiensis</name>
    <dbReference type="NCBI Taxonomy" id="1434707"/>
    <lineage>
        <taxon>Bacteria</taxon>
        <taxon>Pseudomonadati</taxon>
        <taxon>Bacteroidota</taxon>
        <taxon>Chitinophagia</taxon>
        <taxon>Chitinophagales</taxon>
        <taxon>Chitinophagaceae</taxon>
        <taxon>Taibaiella</taxon>
    </lineage>
</organism>
<protein>
    <recommendedName>
        <fullName evidence="4">Transcriptional regulator MntR</fullName>
    </recommendedName>
    <alternativeName>
        <fullName evidence="13">Manganese transport regulator</fullName>
    </alternativeName>
</protein>
<dbReference type="SMART" id="SM00899">
    <property type="entry name" value="FeoA"/>
    <property type="match status" value="1"/>
</dbReference>
<evidence type="ECO:0000256" key="5">
    <source>
        <dbReference type="ARBA" id="ARBA00022490"/>
    </source>
</evidence>
<dbReference type="GO" id="GO:0003677">
    <property type="term" value="F:DNA binding"/>
    <property type="evidence" value="ECO:0007669"/>
    <property type="project" value="UniProtKB-KW"/>
</dbReference>
<dbReference type="AlphaFoldDB" id="A0A2P8D4M1"/>
<dbReference type="GO" id="GO:0005737">
    <property type="term" value="C:cytoplasm"/>
    <property type="evidence" value="ECO:0007669"/>
    <property type="project" value="UniProtKB-SubCell"/>
</dbReference>
<dbReference type="InterPro" id="IPR050536">
    <property type="entry name" value="DtxR_MntR_Metal-Reg"/>
</dbReference>
<dbReference type="PANTHER" id="PTHR33238">
    <property type="entry name" value="IRON (METAL) DEPENDENT REPRESSOR, DTXR FAMILY"/>
    <property type="match status" value="1"/>
</dbReference>
<dbReference type="InterPro" id="IPR022689">
    <property type="entry name" value="Iron_dep_repressor"/>
</dbReference>
<dbReference type="InterPro" id="IPR001367">
    <property type="entry name" value="Fe_dep_repressor"/>
</dbReference>
<evidence type="ECO:0000256" key="9">
    <source>
        <dbReference type="ARBA" id="ARBA00023159"/>
    </source>
</evidence>
<keyword evidence="8" id="KW-0238">DNA-binding</keyword>
<keyword evidence="10" id="KW-0804">Transcription</keyword>
<dbReference type="GO" id="GO:0003700">
    <property type="term" value="F:DNA-binding transcription factor activity"/>
    <property type="evidence" value="ECO:0007669"/>
    <property type="project" value="InterPro"/>
</dbReference>
<dbReference type="PANTHER" id="PTHR33238:SF11">
    <property type="entry name" value="TRANSCRIPTIONAL REGULATOR MNTR"/>
    <property type="match status" value="1"/>
</dbReference>
<dbReference type="Pfam" id="PF02742">
    <property type="entry name" value="Fe_dep_repr_C"/>
    <property type="match status" value="1"/>
</dbReference>
<dbReference type="GO" id="GO:0046983">
    <property type="term" value="F:protein dimerization activity"/>
    <property type="evidence" value="ECO:0007669"/>
    <property type="project" value="InterPro"/>
</dbReference>
<evidence type="ECO:0000256" key="7">
    <source>
        <dbReference type="ARBA" id="ARBA00023015"/>
    </source>
</evidence>
<dbReference type="SMART" id="SM00529">
    <property type="entry name" value="HTH_DTXR"/>
    <property type="match status" value="1"/>
</dbReference>
<evidence type="ECO:0000256" key="2">
    <source>
        <dbReference type="ARBA" id="ARBA00007871"/>
    </source>
</evidence>
<feature type="domain" description="HTH dtxR-type" evidence="14">
    <location>
        <begin position="1"/>
        <end position="67"/>
    </location>
</feature>
<dbReference type="RefSeq" id="WP_106523223.1">
    <property type="nucleotide sequence ID" value="NZ_PYGD01000004.1"/>
</dbReference>
<dbReference type="InterPro" id="IPR007167">
    <property type="entry name" value="Fe-transptr_FeoA-like"/>
</dbReference>
<sequence>MSELSFTEENYLKAIYYLQQESATQDVSVNEIAERMSTRPATVTDMLRKLSDKKLIHYEKYKKTKLSKTGTGSALQIIRKHRLWEVFLHEKLKFSWDEVHVVAEELEHIRSAQLIERLDEFLGFPRFDPHGDPIPNAAGEIMPASNTTLAESEPGKKLKLVAVKDTSSAFLQHLERFGLHIGIALLVKEQLPFDKSVMVAIGNKEPVMLSEKIAVNLLVIEAGKK</sequence>
<name>A0A2P8D4M1_9BACT</name>
<evidence type="ECO:0000256" key="10">
    <source>
        <dbReference type="ARBA" id="ARBA00023163"/>
    </source>
</evidence>
<accession>A0A2P8D4M1</accession>
<evidence type="ECO:0000256" key="1">
    <source>
        <dbReference type="ARBA" id="ARBA00004496"/>
    </source>
</evidence>
<dbReference type="PROSITE" id="PS50944">
    <property type="entry name" value="HTH_DTXR"/>
    <property type="match status" value="1"/>
</dbReference>
<dbReference type="Pfam" id="PF04023">
    <property type="entry name" value="FeoA"/>
    <property type="match status" value="1"/>
</dbReference>
<dbReference type="SUPFAM" id="SSF47979">
    <property type="entry name" value="Iron-dependent repressor protein, dimerization domain"/>
    <property type="match status" value="1"/>
</dbReference>
<evidence type="ECO:0000256" key="6">
    <source>
        <dbReference type="ARBA" id="ARBA00022491"/>
    </source>
</evidence>
<dbReference type="SUPFAM" id="SSF46785">
    <property type="entry name" value="Winged helix' DNA-binding domain"/>
    <property type="match status" value="1"/>
</dbReference>
<comment type="subcellular location">
    <subcellularLocation>
        <location evidence="1">Cytoplasm</location>
    </subcellularLocation>
</comment>
<proteinExistence type="inferred from homology"/>
<reference evidence="15 16" key="1">
    <citation type="submission" date="2018-03" db="EMBL/GenBank/DDBJ databases">
        <title>Genomic Encyclopedia of Type Strains, Phase III (KMG-III): the genomes of soil and plant-associated and newly described type strains.</title>
        <authorList>
            <person name="Whitman W."/>
        </authorList>
    </citation>
    <scope>NUCLEOTIDE SEQUENCE [LARGE SCALE GENOMIC DNA]</scope>
    <source>
        <strain evidence="15 16">CGMCC 1.12700</strain>
    </source>
</reference>
<gene>
    <name evidence="15" type="ORF">B0I18_104258</name>
</gene>
<evidence type="ECO:0000256" key="12">
    <source>
        <dbReference type="ARBA" id="ARBA00025185"/>
    </source>
</evidence>
<comment type="function">
    <text evidence="12">In the presence of manganese, represses expression of mntH and mntS. Up-regulates expression of mntP.</text>
</comment>
<evidence type="ECO:0000313" key="16">
    <source>
        <dbReference type="Proteomes" id="UP000240572"/>
    </source>
</evidence>
<dbReference type="InterPro" id="IPR036388">
    <property type="entry name" value="WH-like_DNA-bd_sf"/>
</dbReference>
<dbReference type="Proteomes" id="UP000240572">
    <property type="component" value="Unassembled WGS sequence"/>
</dbReference>
<evidence type="ECO:0000256" key="8">
    <source>
        <dbReference type="ARBA" id="ARBA00023125"/>
    </source>
</evidence>
<comment type="similarity">
    <text evidence="2">Belongs to the DtxR/MntR family.</text>
</comment>
<comment type="subunit">
    <text evidence="3">Homodimer.</text>
</comment>
<dbReference type="Gene3D" id="1.10.60.10">
    <property type="entry name" value="Iron dependent repressor, metal binding and dimerisation domain"/>
    <property type="match status" value="1"/>
</dbReference>
<keyword evidence="11" id="KW-0464">Manganese</keyword>